<keyword evidence="1" id="KW-0812">Transmembrane</keyword>
<evidence type="ECO:0008006" key="3">
    <source>
        <dbReference type="Google" id="ProtNLM"/>
    </source>
</evidence>
<dbReference type="NCBIfam" id="TIGR02537">
    <property type="entry name" value="arch_flag_Nterm"/>
    <property type="match status" value="1"/>
</dbReference>
<dbReference type="InterPro" id="IPR013373">
    <property type="entry name" value="Flagellin/pilin_N_arc"/>
</dbReference>
<protein>
    <recommendedName>
        <fullName evidence="3">Flagellar biosynthesis protein FlaG</fullName>
    </recommendedName>
</protein>
<organism evidence="2">
    <name type="scientific">Ignisphaera aggregans</name>
    <dbReference type="NCBI Taxonomy" id="334771"/>
    <lineage>
        <taxon>Archaea</taxon>
        <taxon>Thermoproteota</taxon>
        <taxon>Thermoprotei</taxon>
        <taxon>Desulfurococcales</taxon>
        <taxon>Desulfurococcaceae</taxon>
        <taxon>Ignisphaera</taxon>
    </lineage>
</organism>
<proteinExistence type="predicted"/>
<feature type="transmembrane region" description="Helical" evidence="1">
    <location>
        <begin position="12"/>
        <end position="36"/>
    </location>
</feature>
<dbReference type="EMBL" id="DRYQ01000098">
    <property type="protein sequence ID" value="HHQ51058.1"/>
    <property type="molecule type" value="Genomic_DNA"/>
</dbReference>
<reference evidence="2" key="1">
    <citation type="journal article" date="2020" name="mSystems">
        <title>Genome- and Community-Level Interaction Insights into Carbon Utilization and Element Cycling Functions of Hydrothermarchaeota in Hydrothermal Sediment.</title>
        <authorList>
            <person name="Zhou Z."/>
            <person name="Liu Y."/>
            <person name="Xu W."/>
            <person name="Pan J."/>
            <person name="Luo Z.H."/>
            <person name="Li M."/>
        </authorList>
    </citation>
    <scope>NUCLEOTIDE SEQUENCE [LARGE SCALE GENOMIC DNA]</scope>
    <source>
        <strain evidence="2">SpSt-1105</strain>
    </source>
</reference>
<gene>
    <name evidence="2" type="ORF">ENM66_06895</name>
</gene>
<keyword evidence="1" id="KW-1133">Transmembrane helix</keyword>
<name>A0A7J3Z8H8_9CREN</name>
<comment type="caution">
    <text evidence="2">The sequence shown here is derived from an EMBL/GenBank/DDBJ whole genome shotgun (WGS) entry which is preliminary data.</text>
</comment>
<evidence type="ECO:0000313" key="2">
    <source>
        <dbReference type="EMBL" id="HHQ51058.1"/>
    </source>
</evidence>
<evidence type="ECO:0000256" key="1">
    <source>
        <dbReference type="SAM" id="Phobius"/>
    </source>
</evidence>
<dbReference type="AlphaFoldDB" id="A0A7J3Z8H8"/>
<keyword evidence="1" id="KW-0472">Membrane</keyword>
<accession>A0A7J3Z8H8</accession>
<sequence length="147" mass="15959">MRNPVELHRKGVSPIIATVILVLIAVAAGVMLWLWVSGFASTTPTEQQALNERIRIDAVKIKDNIVTIYVRNIGNVDVKISAAYILDTSNIIVASNTSTTEMPTVSRGAVEEVKVVVSSEQLNPGYVYKVRVVTTNGVEATYTFVAP</sequence>